<dbReference type="InterPro" id="IPR017900">
    <property type="entry name" value="4Fe4S_Fe_S_CS"/>
</dbReference>
<dbReference type="PANTHER" id="PTHR42934">
    <property type="entry name" value="GLYCOLATE OXIDASE SUBUNIT GLCD"/>
    <property type="match status" value="1"/>
</dbReference>
<reference evidence="7 8" key="1">
    <citation type="journal article" date="2019" name="Appl. Environ. Microbiol.">
        <title>Environmental Evidence and Genomic Insight of Iron-oxidizing Bacteria Preference Towards More Corrosion Resistant Stainless Steel at Higher Salinities.</title>
        <authorList>
            <person name="Garrison C.E."/>
            <person name="Price K.A."/>
            <person name="Field E.K."/>
        </authorList>
    </citation>
    <scope>NUCLEOTIDE SEQUENCE [LARGE SCALE GENOMIC DNA]</scope>
    <source>
        <strain evidence="7 8">P3</strain>
    </source>
</reference>
<dbReference type="PROSITE" id="PS00198">
    <property type="entry name" value="4FE4S_FER_1"/>
    <property type="match status" value="1"/>
</dbReference>
<dbReference type="InterPro" id="IPR036318">
    <property type="entry name" value="FAD-bd_PCMH-like_sf"/>
</dbReference>
<keyword evidence="3" id="KW-0274">FAD</keyword>
<protein>
    <submittedName>
        <fullName evidence="7">DUF3683 domain-containing protein</fullName>
    </submittedName>
</protein>
<dbReference type="Pfam" id="PF13183">
    <property type="entry name" value="Fer4_8"/>
    <property type="match status" value="1"/>
</dbReference>
<name>A0A5R9GWR0_9PROT</name>
<gene>
    <name evidence="7" type="ORF">FEF65_01460</name>
</gene>
<keyword evidence="5" id="KW-0411">Iron-sulfur</keyword>
<dbReference type="EMBL" id="VBRY01000001">
    <property type="protein sequence ID" value="TLS69285.1"/>
    <property type="molecule type" value="Genomic_DNA"/>
</dbReference>
<evidence type="ECO:0000256" key="5">
    <source>
        <dbReference type="ARBA" id="ARBA00023014"/>
    </source>
</evidence>
<proteinExistence type="predicted"/>
<dbReference type="Pfam" id="PF02913">
    <property type="entry name" value="FAD-oxidase_C"/>
    <property type="match status" value="2"/>
</dbReference>
<dbReference type="GO" id="GO:0051536">
    <property type="term" value="F:iron-sulfur cluster binding"/>
    <property type="evidence" value="ECO:0007669"/>
    <property type="project" value="UniProtKB-KW"/>
</dbReference>
<dbReference type="InterPro" id="IPR022153">
    <property type="entry name" value="DUF3683"/>
</dbReference>
<dbReference type="AlphaFoldDB" id="A0A5R9GWR0"/>
<dbReference type="InterPro" id="IPR004017">
    <property type="entry name" value="Cys_rich_dom"/>
</dbReference>
<dbReference type="InterPro" id="IPR006094">
    <property type="entry name" value="Oxid_FAD_bind_N"/>
</dbReference>
<keyword evidence="4" id="KW-0408">Iron</keyword>
<evidence type="ECO:0000313" key="7">
    <source>
        <dbReference type="EMBL" id="TLS69285.1"/>
    </source>
</evidence>
<dbReference type="Pfam" id="PF12447">
    <property type="entry name" value="DUF3683"/>
    <property type="match status" value="1"/>
</dbReference>
<dbReference type="InterPro" id="IPR017896">
    <property type="entry name" value="4Fe4S_Fe-S-bd"/>
</dbReference>
<comment type="caution">
    <text evidence="7">The sequence shown here is derived from an EMBL/GenBank/DDBJ whole genome shotgun (WGS) entry which is preliminary data.</text>
</comment>
<dbReference type="GO" id="GO:0016491">
    <property type="term" value="F:oxidoreductase activity"/>
    <property type="evidence" value="ECO:0007669"/>
    <property type="project" value="UniProtKB-ARBA"/>
</dbReference>
<dbReference type="SUPFAM" id="SSF55103">
    <property type="entry name" value="FAD-linked oxidases, C-terminal domain"/>
    <property type="match status" value="1"/>
</dbReference>
<organism evidence="7 8">
    <name type="scientific">Mariprofundus erugo</name>
    <dbReference type="NCBI Taxonomy" id="2528639"/>
    <lineage>
        <taxon>Bacteria</taxon>
        <taxon>Pseudomonadati</taxon>
        <taxon>Pseudomonadota</taxon>
        <taxon>Candidatius Mariprofundia</taxon>
        <taxon>Mariprofundales</taxon>
        <taxon>Mariprofundaceae</taxon>
        <taxon>Mariprofundus</taxon>
    </lineage>
</organism>
<evidence type="ECO:0000256" key="2">
    <source>
        <dbReference type="ARBA" id="ARBA00022723"/>
    </source>
</evidence>
<dbReference type="InterPro" id="IPR016164">
    <property type="entry name" value="FAD-linked_Oxase-like_C"/>
</dbReference>
<dbReference type="InterPro" id="IPR016169">
    <property type="entry name" value="FAD-bd_PCMH_sub2"/>
</dbReference>
<evidence type="ECO:0000256" key="4">
    <source>
        <dbReference type="ARBA" id="ARBA00023004"/>
    </source>
</evidence>
<dbReference type="Gene3D" id="3.30.70.2740">
    <property type="match status" value="1"/>
</dbReference>
<evidence type="ECO:0000256" key="1">
    <source>
        <dbReference type="ARBA" id="ARBA00022630"/>
    </source>
</evidence>
<dbReference type="PROSITE" id="PS51387">
    <property type="entry name" value="FAD_PCMH"/>
    <property type="match status" value="1"/>
</dbReference>
<dbReference type="InterPro" id="IPR016166">
    <property type="entry name" value="FAD-bd_PCMH"/>
</dbReference>
<keyword evidence="8" id="KW-1185">Reference proteome</keyword>
<dbReference type="Pfam" id="PF01565">
    <property type="entry name" value="FAD_binding_4"/>
    <property type="match status" value="1"/>
</dbReference>
<evidence type="ECO:0000313" key="8">
    <source>
        <dbReference type="Proteomes" id="UP000306585"/>
    </source>
</evidence>
<dbReference type="Pfam" id="PF11880">
    <property type="entry name" value="DUF3400"/>
    <property type="match status" value="1"/>
</dbReference>
<dbReference type="SUPFAM" id="SSF56176">
    <property type="entry name" value="FAD-binding/transporter-associated domain-like"/>
    <property type="match status" value="1"/>
</dbReference>
<dbReference type="PANTHER" id="PTHR42934:SF2">
    <property type="entry name" value="GLYCOLATE OXIDASE SUBUNIT GLCD"/>
    <property type="match status" value="1"/>
</dbReference>
<dbReference type="SUPFAM" id="SSF54862">
    <property type="entry name" value="4Fe-4S ferredoxins"/>
    <property type="match status" value="1"/>
</dbReference>
<evidence type="ECO:0000256" key="3">
    <source>
        <dbReference type="ARBA" id="ARBA00022827"/>
    </source>
</evidence>
<dbReference type="Proteomes" id="UP000306585">
    <property type="component" value="Unassembled WGS sequence"/>
</dbReference>
<dbReference type="GO" id="GO:0071949">
    <property type="term" value="F:FAD binding"/>
    <property type="evidence" value="ECO:0007669"/>
    <property type="project" value="InterPro"/>
</dbReference>
<dbReference type="Gene3D" id="3.30.465.10">
    <property type="match status" value="1"/>
</dbReference>
<dbReference type="InterPro" id="IPR004113">
    <property type="entry name" value="FAD-bd_oxidored_4_C"/>
</dbReference>
<evidence type="ECO:0000259" key="6">
    <source>
        <dbReference type="PROSITE" id="PS51387"/>
    </source>
</evidence>
<dbReference type="Pfam" id="PF02754">
    <property type="entry name" value="CCG"/>
    <property type="match status" value="2"/>
</dbReference>
<feature type="domain" description="FAD-binding PCMH-type" evidence="6">
    <location>
        <begin position="163"/>
        <end position="393"/>
    </location>
</feature>
<dbReference type="GO" id="GO:0046872">
    <property type="term" value="F:metal ion binding"/>
    <property type="evidence" value="ECO:0007669"/>
    <property type="project" value="UniProtKB-KW"/>
</dbReference>
<keyword evidence="1" id="KW-0285">Flavoprotein</keyword>
<dbReference type="InterPro" id="IPR009051">
    <property type="entry name" value="Helical_ferredxn"/>
</dbReference>
<sequence>MEGSLPEKIREIPYNYTSYSDREVVIRFLGEDAWDDLNVLRTQRRTGRSARMLFEILGDLWMVERNIFLRNDLLQNSKRRRQMHRRHHDRLVHIQAGAEDNPRASKVAACTSRLLEEFYSWFDQEPAKRNRARKAFARYTHPNNIHFDAFTLTHHATDATDWRHHAPFCVITPDSADELPGLIRSIAEQDLVVIPRGGGTGLCGGSVPLSNNAVLINVEKLDRIDPVVMQHVGDKGEVATITAGAGAVTGKVMDASKPYVFATDPTSLWACTIGGNVASNAGGKHAVIWGTCVDNLLSWKMVTPDGNWLLVERVNHSMGKIHEAGEVQFRLTRTDAVTGELLSVEMLNLDGSIFRKAGLGKDVTRKALGGLPGVQKEGTDGFIAEATFILHRPFAVTRTVCCEFFGQELSKATRAMVHIKEHVDATPGAHLEGLEHFDAKYVKAIEYISKSTRREAPRVVLLIDVSGDDDRIVGKACADICRLASQGDGEGFVATTSADRSRFWGDRGRMAAIARHTRAFKLNEDVVIPLPRLSEYNDYVEHLNIENSIGNKIEVLDAIGRYLKQTQARIGGNRLEQQGLGIEDDAFLQDKLIKGQELVARIRENWSHLLKSLDAPCKDSAYLLHEVKYKRSEPLFRLMQRGELRISYRKEVEAPLFDLLRGHEALIDGVRQCHKQTLSSRIVIATHMHAGDGNVHTNIPVNSNDYPMMKKAHRMVEKVMAKAVELGGVISGEHGIGITKLQFMPRDLLEETAAYLDRHDPHQLFNRGKLRPDTDLQLSYTPSFNLLEMESMILEAADLTELSESISPCLRCGKCKPVCNTHFPRANMLYSPRNKIQATGAIIEAFLYESQTGAGISFEQFAGLHDVADHCTICHKCETPCPVNIDFGEVTERLRALLKDKGQSRFNLGSKLSMLFLVLQDPRAVHLMREVVIRWGYAGHRMLNKLGKLSGLVREKPAATRNLEGVQAQVINFIERPLPSLPLGTARQKLGIESRDRNMIPVLRDPAKANGRAVFYFPGCGSERLFSQVGLATQAMLYEQGLNVVLPPSYLCCGYPSTAGGDHEKGDKISYDNRVLFHRIRNALSYLDFEAVIVSCGTCYDQLTRYELEKVFPGAPLIDIHEYLMEQGVKAEGVSGVEYMYHVPCHSPLKRHGTQAAIGSLLGSQAVKSEQCCGEAGTLAVANPAIAGKIRARKEEEMARASAQLPGVEPQKILTSCPSCLQGLSRLEGQTAVEADYIVVELARHLHGEGWQQAFVDKVKNGGIERVLM</sequence>
<dbReference type="InterPro" id="IPR051914">
    <property type="entry name" value="FAD-linked_OxidoTrans_Type4"/>
</dbReference>
<keyword evidence="2" id="KW-0479">Metal-binding</keyword>
<accession>A0A5R9GWR0</accession>
<dbReference type="InterPro" id="IPR021817">
    <property type="entry name" value="DUF3400"/>
</dbReference>
<dbReference type="Gene3D" id="1.10.1060.10">
    <property type="entry name" value="Alpha-helical ferredoxin"/>
    <property type="match status" value="1"/>
</dbReference>